<keyword evidence="1" id="KW-0472">Membrane</keyword>
<sequence length="237" mass="27970">MQEKCSERRYDLHCSWFDRLKHAHGYVARADLLIHFLSYEGQLHHLWEWYILGMHFIILCVLFLCTLMNLRPRWPSGKGFKFETPIPQRKIIRGLTQQFDQEPHSLTERTSHFDTRRFKRNTKVAAMFVVFDVDLHKNRWRTVYVKCNVKKVAIRVYGSDTSDSSYLWPIPLKIRRVLGLLHVKSYVRVRRPLAGVVRKPGEAWLCEVSSSSSDVKIKKVRSQNSPFVASKRDVKLN</sequence>
<organism evidence="2 3">
    <name type="scientific">Araneus ventricosus</name>
    <name type="common">Orbweaver spider</name>
    <name type="synonym">Epeira ventricosa</name>
    <dbReference type="NCBI Taxonomy" id="182803"/>
    <lineage>
        <taxon>Eukaryota</taxon>
        <taxon>Metazoa</taxon>
        <taxon>Ecdysozoa</taxon>
        <taxon>Arthropoda</taxon>
        <taxon>Chelicerata</taxon>
        <taxon>Arachnida</taxon>
        <taxon>Araneae</taxon>
        <taxon>Araneomorphae</taxon>
        <taxon>Entelegynae</taxon>
        <taxon>Araneoidea</taxon>
        <taxon>Araneidae</taxon>
        <taxon>Araneus</taxon>
    </lineage>
</organism>
<protein>
    <submittedName>
        <fullName evidence="2">Uncharacterized protein</fullName>
    </submittedName>
</protein>
<feature type="transmembrane region" description="Helical" evidence="1">
    <location>
        <begin position="49"/>
        <end position="70"/>
    </location>
</feature>
<keyword evidence="3" id="KW-1185">Reference proteome</keyword>
<dbReference type="EMBL" id="BGPR01022559">
    <property type="protein sequence ID" value="GBN88978.1"/>
    <property type="molecule type" value="Genomic_DNA"/>
</dbReference>
<gene>
    <name evidence="2" type="ORF">AVEN_31788_1</name>
</gene>
<dbReference type="AlphaFoldDB" id="A0A4Y2SL24"/>
<dbReference type="Proteomes" id="UP000499080">
    <property type="component" value="Unassembled WGS sequence"/>
</dbReference>
<evidence type="ECO:0000313" key="3">
    <source>
        <dbReference type="Proteomes" id="UP000499080"/>
    </source>
</evidence>
<comment type="caution">
    <text evidence="2">The sequence shown here is derived from an EMBL/GenBank/DDBJ whole genome shotgun (WGS) entry which is preliminary data.</text>
</comment>
<accession>A0A4Y2SL24</accession>
<keyword evidence="1" id="KW-0812">Transmembrane</keyword>
<reference evidence="2 3" key="1">
    <citation type="journal article" date="2019" name="Sci. Rep.">
        <title>Orb-weaving spider Araneus ventricosus genome elucidates the spidroin gene catalogue.</title>
        <authorList>
            <person name="Kono N."/>
            <person name="Nakamura H."/>
            <person name="Ohtoshi R."/>
            <person name="Moran D.A.P."/>
            <person name="Shinohara A."/>
            <person name="Yoshida Y."/>
            <person name="Fujiwara M."/>
            <person name="Mori M."/>
            <person name="Tomita M."/>
            <person name="Arakawa K."/>
        </authorList>
    </citation>
    <scope>NUCLEOTIDE SEQUENCE [LARGE SCALE GENOMIC DNA]</scope>
</reference>
<keyword evidence="1" id="KW-1133">Transmembrane helix</keyword>
<name>A0A4Y2SL24_ARAVE</name>
<evidence type="ECO:0000313" key="2">
    <source>
        <dbReference type="EMBL" id="GBN88978.1"/>
    </source>
</evidence>
<proteinExistence type="predicted"/>
<evidence type="ECO:0000256" key="1">
    <source>
        <dbReference type="SAM" id="Phobius"/>
    </source>
</evidence>